<sequence>SGKTNNAGDTTNDTNKSTNGSDNFKPYGQTSADSDSSVNLSLSPFLPIDDTRTVIQ</sequence>
<feature type="non-terminal residue" evidence="2">
    <location>
        <position position="1"/>
    </location>
</feature>
<gene>
    <name evidence="2" type="ORF">OKA104_LOCUS52763</name>
</gene>
<reference evidence="2" key="1">
    <citation type="submission" date="2021-02" db="EMBL/GenBank/DDBJ databases">
        <authorList>
            <person name="Nowell W R."/>
        </authorList>
    </citation>
    <scope>NUCLEOTIDE SEQUENCE</scope>
</reference>
<protein>
    <submittedName>
        <fullName evidence="2">Uncharacterized protein</fullName>
    </submittedName>
</protein>
<evidence type="ECO:0000313" key="2">
    <source>
        <dbReference type="EMBL" id="CAF4425333.1"/>
    </source>
</evidence>
<comment type="caution">
    <text evidence="2">The sequence shown here is derived from an EMBL/GenBank/DDBJ whole genome shotgun (WGS) entry which is preliminary data.</text>
</comment>
<accession>A0A820QUB4</accession>
<proteinExistence type="predicted"/>
<evidence type="ECO:0000313" key="3">
    <source>
        <dbReference type="Proteomes" id="UP000663881"/>
    </source>
</evidence>
<dbReference type="AlphaFoldDB" id="A0A820QUB4"/>
<feature type="compositionally biased region" description="Polar residues" evidence="1">
    <location>
        <begin position="17"/>
        <end position="42"/>
    </location>
</feature>
<evidence type="ECO:0000256" key="1">
    <source>
        <dbReference type="SAM" id="MobiDB-lite"/>
    </source>
</evidence>
<dbReference type="EMBL" id="CAJOAY010031385">
    <property type="protein sequence ID" value="CAF4425333.1"/>
    <property type="molecule type" value="Genomic_DNA"/>
</dbReference>
<name>A0A820QUB4_9BILA</name>
<feature type="compositionally biased region" description="Low complexity" evidence="1">
    <location>
        <begin position="1"/>
        <end position="16"/>
    </location>
</feature>
<organism evidence="2 3">
    <name type="scientific">Adineta steineri</name>
    <dbReference type="NCBI Taxonomy" id="433720"/>
    <lineage>
        <taxon>Eukaryota</taxon>
        <taxon>Metazoa</taxon>
        <taxon>Spiralia</taxon>
        <taxon>Gnathifera</taxon>
        <taxon>Rotifera</taxon>
        <taxon>Eurotatoria</taxon>
        <taxon>Bdelloidea</taxon>
        <taxon>Adinetida</taxon>
        <taxon>Adinetidae</taxon>
        <taxon>Adineta</taxon>
    </lineage>
</organism>
<dbReference type="Proteomes" id="UP000663881">
    <property type="component" value="Unassembled WGS sequence"/>
</dbReference>
<feature type="region of interest" description="Disordered" evidence="1">
    <location>
        <begin position="1"/>
        <end position="56"/>
    </location>
</feature>